<keyword evidence="3" id="KW-0597">Phosphoprotein</keyword>
<evidence type="ECO:0000256" key="10">
    <source>
        <dbReference type="ARBA" id="ARBA00023012"/>
    </source>
</evidence>
<evidence type="ECO:0000256" key="13">
    <source>
        <dbReference type="SAM" id="Phobius"/>
    </source>
</evidence>
<keyword evidence="5 13" id="KW-0812">Transmembrane</keyword>
<keyword evidence="4" id="KW-0808">Transferase</keyword>
<dbReference type="Proteomes" id="UP000276128">
    <property type="component" value="Unassembled WGS sequence"/>
</dbReference>
<dbReference type="RefSeq" id="WP_126140197.1">
    <property type="nucleotide sequence ID" value="NZ_RXHU01000015.1"/>
</dbReference>
<keyword evidence="8" id="KW-0067">ATP-binding</keyword>
<accession>A0A3S0ADZ6</accession>
<feature type="domain" description="HAMP" evidence="14">
    <location>
        <begin position="324"/>
        <end position="376"/>
    </location>
</feature>
<feature type="transmembrane region" description="Helical" evidence="13">
    <location>
        <begin position="303"/>
        <end position="326"/>
    </location>
</feature>
<gene>
    <name evidence="15" type="ORF">EJQ19_05545</name>
</gene>
<dbReference type="SUPFAM" id="SSF55874">
    <property type="entry name" value="ATPase domain of HSP90 chaperone/DNA topoisomerase II/histidine kinase"/>
    <property type="match status" value="1"/>
</dbReference>
<keyword evidence="11 13" id="KW-0472">Membrane</keyword>
<dbReference type="Gene3D" id="3.30.565.10">
    <property type="entry name" value="Histidine kinase-like ATPase, C-terminal domain"/>
    <property type="match status" value="1"/>
</dbReference>
<keyword evidence="2" id="KW-1003">Cell membrane</keyword>
<dbReference type="InterPro" id="IPR010559">
    <property type="entry name" value="Sig_transdc_His_kin_internal"/>
</dbReference>
<evidence type="ECO:0000256" key="2">
    <source>
        <dbReference type="ARBA" id="ARBA00022475"/>
    </source>
</evidence>
<evidence type="ECO:0000313" key="15">
    <source>
        <dbReference type="EMBL" id="RTE10734.1"/>
    </source>
</evidence>
<dbReference type="PANTHER" id="PTHR34220">
    <property type="entry name" value="SENSOR HISTIDINE KINASE YPDA"/>
    <property type="match status" value="1"/>
</dbReference>
<dbReference type="InterPro" id="IPR036890">
    <property type="entry name" value="HATPase_C_sf"/>
</dbReference>
<dbReference type="CDD" id="cd18774">
    <property type="entry name" value="PDC2_HK_sensor"/>
    <property type="match status" value="1"/>
</dbReference>
<evidence type="ECO:0000256" key="5">
    <source>
        <dbReference type="ARBA" id="ARBA00022692"/>
    </source>
</evidence>
<evidence type="ECO:0000256" key="4">
    <source>
        <dbReference type="ARBA" id="ARBA00022679"/>
    </source>
</evidence>
<dbReference type="InterPro" id="IPR003594">
    <property type="entry name" value="HATPase_dom"/>
</dbReference>
<keyword evidence="12" id="KW-0175">Coiled coil</keyword>
<feature type="transmembrane region" description="Helical" evidence="13">
    <location>
        <begin position="12"/>
        <end position="35"/>
    </location>
</feature>
<organism evidence="15 16">
    <name type="scientific">Paenibacillus whitsoniae</name>
    <dbReference type="NCBI Taxonomy" id="2496558"/>
    <lineage>
        <taxon>Bacteria</taxon>
        <taxon>Bacillati</taxon>
        <taxon>Bacillota</taxon>
        <taxon>Bacilli</taxon>
        <taxon>Bacillales</taxon>
        <taxon>Paenibacillaceae</taxon>
        <taxon>Paenibacillus</taxon>
    </lineage>
</organism>
<name>A0A3S0ADZ6_9BACL</name>
<dbReference type="GO" id="GO:0005524">
    <property type="term" value="F:ATP binding"/>
    <property type="evidence" value="ECO:0007669"/>
    <property type="project" value="UniProtKB-KW"/>
</dbReference>
<dbReference type="AlphaFoldDB" id="A0A3S0ADZ6"/>
<proteinExistence type="predicted"/>
<keyword evidence="16" id="KW-1185">Reference proteome</keyword>
<evidence type="ECO:0000256" key="7">
    <source>
        <dbReference type="ARBA" id="ARBA00022777"/>
    </source>
</evidence>
<comment type="caution">
    <text evidence="15">The sequence shown here is derived from an EMBL/GenBank/DDBJ whole genome shotgun (WGS) entry which is preliminary data.</text>
</comment>
<evidence type="ECO:0000256" key="11">
    <source>
        <dbReference type="ARBA" id="ARBA00023136"/>
    </source>
</evidence>
<protein>
    <submittedName>
        <fullName evidence="15">Sensor histidine kinase</fullName>
    </submittedName>
</protein>
<feature type="coiled-coil region" evidence="12">
    <location>
        <begin position="361"/>
        <end position="391"/>
    </location>
</feature>
<dbReference type="GO" id="GO:0005886">
    <property type="term" value="C:plasma membrane"/>
    <property type="evidence" value="ECO:0007669"/>
    <property type="project" value="UniProtKB-SubCell"/>
</dbReference>
<dbReference type="InterPro" id="IPR050640">
    <property type="entry name" value="Bact_2-comp_sensor_kinase"/>
</dbReference>
<comment type="subcellular location">
    <subcellularLocation>
        <location evidence="1">Cell membrane</location>
        <topology evidence="1">Multi-pass membrane protein</topology>
    </subcellularLocation>
</comment>
<keyword evidence="9 13" id="KW-1133">Transmembrane helix</keyword>
<evidence type="ECO:0000256" key="9">
    <source>
        <dbReference type="ARBA" id="ARBA00022989"/>
    </source>
</evidence>
<sequence>MYAFLSRSPIRIKLLIYFVPILILSVVLTGLLSYLSAVKQLEKNAYYLLNDTVEQTGGFINDKFYTVFEQLVLIENNSAFRNIMENKGQAVDQRRYDDLIDLRRQFEEAYQNHFQIIDSIYVAFNNGRSFNLQKDFVPKHVGINLSDWMARYSNRDSQAGYYWLNRHVDEVFDTVETRNVVSLFKMIGSQESAVSGVALINMRESYIRNILLNVKVSPNGVLALISPDGVMYSKDLQSPYVISDKVMNEIRHSADAQGSLREVSQSDRPMMIRYTTLSLNHWKLAAIVPESDILSNASQIKTITLYIVVIILLVFGVVATLVASSLSNPIRFLSKQVKRVGKGDLNVSFRLNEQNEIGVLAQGLESLVESVRDLLDKVKDEQEQKRQIELLALQAQIQPHFLYNTLGSIKHLVDLGEKEKASTMVSALTQFFRIGISKGREVISVREEIEHVRNYLLIQHIRYSTDFEFEIDIEEGLLDLPIMKLTLQPIVENAIYHGAKNKHGRVLIRITGSRQGRLAVLEVFDDGAGMSKERLVQIQASIQSPTVEEVPVTFGLRNVHKRLVLQFGDGFGLRLESREGEYTMVSVSIPITMEEV</sequence>
<evidence type="ECO:0000259" key="14">
    <source>
        <dbReference type="PROSITE" id="PS50885"/>
    </source>
</evidence>
<dbReference type="Gene3D" id="3.30.450.20">
    <property type="entry name" value="PAS domain"/>
    <property type="match status" value="1"/>
</dbReference>
<dbReference type="OrthoDB" id="9776552at2"/>
<evidence type="ECO:0000256" key="3">
    <source>
        <dbReference type="ARBA" id="ARBA00022553"/>
    </source>
</evidence>
<dbReference type="Pfam" id="PF00672">
    <property type="entry name" value="HAMP"/>
    <property type="match status" value="1"/>
</dbReference>
<dbReference type="EMBL" id="RXHU01000015">
    <property type="protein sequence ID" value="RTE10734.1"/>
    <property type="molecule type" value="Genomic_DNA"/>
</dbReference>
<keyword evidence="7 15" id="KW-0418">Kinase</keyword>
<evidence type="ECO:0000256" key="8">
    <source>
        <dbReference type="ARBA" id="ARBA00022840"/>
    </source>
</evidence>
<dbReference type="Pfam" id="PF06580">
    <property type="entry name" value="His_kinase"/>
    <property type="match status" value="1"/>
</dbReference>
<reference evidence="15 16" key="1">
    <citation type="submission" date="2018-12" db="EMBL/GenBank/DDBJ databases">
        <title>Bacillus ochoae sp. nov., Paenibacillus whitsoniae sp. nov., Paenibacillus spiritus sp. nov. Isolated from the Mars Exploration Rover during spacecraft assembly.</title>
        <authorList>
            <person name="Seuylemezian A."/>
            <person name="Vaishampayan P."/>
        </authorList>
    </citation>
    <scope>NUCLEOTIDE SEQUENCE [LARGE SCALE GENOMIC DNA]</scope>
    <source>
        <strain evidence="15 16">MER 54</strain>
    </source>
</reference>
<dbReference type="SUPFAM" id="SSF158472">
    <property type="entry name" value="HAMP domain-like"/>
    <property type="match status" value="1"/>
</dbReference>
<keyword evidence="6" id="KW-0547">Nucleotide-binding</keyword>
<dbReference type="GO" id="GO:0000155">
    <property type="term" value="F:phosphorelay sensor kinase activity"/>
    <property type="evidence" value="ECO:0007669"/>
    <property type="project" value="InterPro"/>
</dbReference>
<dbReference type="InterPro" id="IPR003660">
    <property type="entry name" value="HAMP_dom"/>
</dbReference>
<dbReference type="PROSITE" id="PS50885">
    <property type="entry name" value="HAMP"/>
    <property type="match status" value="1"/>
</dbReference>
<dbReference type="SMART" id="SM00304">
    <property type="entry name" value="HAMP"/>
    <property type="match status" value="1"/>
</dbReference>
<keyword evidence="10" id="KW-0902">Two-component regulatory system</keyword>
<dbReference type="Pfam" id="PF02518">
    <property type="entry name" value="HATPase_c"/>
    <property type="match status" value="1"/>
</dbReference>
<evidence type="ECO:0000256" key="1">
    <source>
        <dbReference type="ARBA" id="ARBA00004651"/>
    </source>
</evidence>
<evidence type="ECO:0000256" key="6">
    <source>
        <dbReference type="ARBA" id="ARBA00022741"/>
    </source>
</evidence>
<dbReference type="CDD" id="cd06225">
    <property type="entry name" value="HAMP"/>
    <property type="match status" value="1"/>
</dbReference>
<dbReference type="PANTHER" id="PTHR34220:SF11">
    <property type="entry name" value="SENSOR PROTEIN KINASE HPTS"/>
    <property type="match status" value="1"/>
</dbReference>
<evidence type="ECO:0000313" key="16">
    <source>
        <dbReference type="Proteomes" id="UP000276128"/>
    </source>
</evidence>
<dbReference type="Gene3D" id="1.10.8.500">
    <property type="entry name" value="HAMP domain in histidine kinase"/>
    <property type="match status" value="1"/>
</dbReference>
<evidence type="ECO:0000256" key="12">
    <source>
        <dbReference type="SAM" id="Coils"/>
    </source>
</evidence>